<dbReference type="InterPro" id="IPR011234">
    <property type="entry name" value="Fumarylacetoacetase-like_C"/>
</dbReference>
<comment type="similarity">
    <text evidence="1">Belongs to the FAH family.</text>
</comment>
<dbReference type="AlphaFoldDB" id="A0AAU8DSP8"/>
<protein>
    <submittedName>
        <fullName evidence="4">Fumarylacetoacetate hydrolase family protein</fullName>
    </submittedName>
</protein>
<dbReference type="GO" id="GO:0016787">
    <property type="term" value="F:hydrolase activity"/>
    <property type="evidence" value="ECO:0007669"/>
    <property type="project" value="UniProtKB-KW"/>
</dbReference>
<dbReference type="GO" id="GO:0016853">
    <property type="term" value="F:isomerase activity"/>
    <property type="evidence" value="ECO:0007669"/>
    <property type="project" value="UniProtKB-ARBA"/>
</dbReference>
<keyword evidence="2" id="KW-0479">Metal-binding</keyword>
<organism evidence="4">
    <name type="scientific">Nakamurella sp. A5-74</name>
    <dbReference type="NCBI Taxonomy" id="3158264"/>
    <lineage>
        <taxon>Bacteria</taxon>
        <taxon>Bacillati</taxon>
        <taxon>Actinomycetota</taxon>
        <taxon>Actinomycetes</taxon>
        <taxon>Nakamurellales</taxon>
        <taxon>Nakamurellaceae</taxon>
        <taxon>Nakamurella</taxon>
    </lineage>
</organism>
<dbReference type="Pfam" id="PF01557">
    <property type="entry name" value="FAA_hydrolase"/>
    <property type="match status" value="1"/>
</dbReference>
<gene>
    <name evidence="4" type="ORF">ABLG96_00480</name>
</gene>
<sequence>MAWASYRREGRTFVGVCDGDDYVPLRGIERIGPGTGSAELRAADLDHAGRIPAASVELLPPSWMPTKVFCVGLNYHEHVAESRRELPTYPVLFPKYASSLIAADQPIPIPSESHQVDYEGELAVVIGRAGRRIPQENAAEHVLGYAVANDVTMRDYQYKTHQWVQGKAWDRSTPIGPHLVAADEVDIEHAGIRTILDGTVVQESDLSKLIFSIPVLIATISMFTELLPGDIILTGTPGGVGFRRDPQLFLTPGATVAVEIEGIGRLESVVVAEG</sequence>
<dbReference type="FunFam" id="3.90.850.10:FF:000002">
    <property type="entry name" value="2-hydroxyhepta-2,4-diene-1,7-dioate isomerase"/>
    <property type="match status" value="1"/>
</dbReference>
<dbReference type="InterPro" id="IPR051121">
    <property type="entry name" value="FAH"/>
</dbReference>
<dbReference type="EMBL" id="CP159218">
    <property type="protein sequence ID" value="XCG63864.1"/>
    <property type="molecule type" value="Genomic_DNA"/>
</dbReference>
<evidence type="ECO:0000256" key="1">
    <source>
        <dbReference type="ARBA" id="ARBA00010211"/>
    </source>
</evidence>
<dbReference type="PANTHER" id="PTHR42796:SF4">
    <property type="entry name" value="FUMARYLACETOACETATE HYDROLASE DOMAIN-CONTAINING PROTEIN 2A"/>
    <property type="match status" value="1"/>
</dbReference>
<dbReference type="InterPro" id="IPR036663">
    <property type="entry name" value="Fumarylacetoacetase_C_sf"/>
</dbReference>
<dbReference type="GO" id="GO:0046872">
    <property type="term" value="F:metal ion binding"/>
    <property type="evidence" value="ECO:0007669"/>
    <property type="project" value="UniProtKB-KW"/>
</dbReference>
<evidence type="ECO:0000256" key="2">
    <source>
        <dbReference type="ARBA" id="ARBA00022723"/>
    </source>
</evidence>
<dbReference type="PANTHER" id="PTHR42796">
    <property type="entry name" value="FUMARYLACETOACETATE HYDROLASE DOMAIN-CONTAINING PROTEIN 2A-RELATED"/>
    <property type="match status" value="1"/>
</dbReference>
<reference evidence="4" key="1">
    <citation type="submission" date="2024-05" db="EMBL/GenBank/DDBJ databases">
        <authorList>
            <person name="Cai S.Y."/>
            <person name="Jin L.M."/>
            <person name="Li H.R."/>
        </authorList>
    </citation>
    <scope>NUCLEOTIDE SEQUENCE</scope>
    <source>
        <strain evidence="4">A5-74</strain>
    </source>
</reference>
<feature type="domain" description="Fumarylacetoacetase-like C-terminal" evidence="3">
    <location>
        <begin position="67"/>
        <end position="271"/>
    </location>
</feature>
<dbReference type="GO" id="GO:0019752">
    <property type="term" value="P:carboxylic acid metabolic process"/>
    <property type="evidence" value="ECO:0007669"/>
    <property type="project" value="UniProtKB-ARBA"/>
</dbReference>
<evidence type="ECO:0000259" key="3">
    <source>
        <dbReference type="Pfam" id="PF01557"/>
    </source>
</evidence>
<dbReference type="SUPFAM" id="SSF56529">
    <property type="entry name" value="FAH"/>
    <property type="match status" value="1"/>
</dbReference>
<accession>A0AAU8DSP8</accession>
<proteinExistence type="inferred from homology"/>
<dbReference type="Gene3D" id="3.90.850.10">
    <property type="entry name" value="Fumarylacetoacetase-like, C-terminal domain"/>
    <property type="match status" value="1"/>
</dbReference>
<evidence type="ECO:0000313" key="4">
    <source>
        <dbReference type="EMBL" id="XCG63864.1"/>
    </source>
</evidence>
<dbReference type="RefSeq" id="WP_353649479.1">
    <property type="nucleotide sequence ID" value="NZ_CP159218.1"/>
</dbReference>
<name>A0AAU8DSP8_9ACTN</name>
<keyword evidence="4" id="KW-0378">Hydrolase</keyword>